<dbReference type="EnsemblPlants" id="TuG1812G0600000036.01.T01">
    <property type="protein sequence ID" value="TuG1812G0600000036.01.T01.cds333731"/>
    <property type="gene ID" value="TuG1812G0600000036.01"/>
</dbReference>
<evidence type="ECO:0000313" key="3">
    <source>
        <dbReference type="Proteomes" id="UP000015106"/>
    </source>
</evidence>
<organism evidence="2 3">
    <name type="scientific">Triticum urartu</name>
    <name type="common">Red wild einkorn</name>
    <name type="synonym">Crithodium urartu</name>
    <dbReference type="NCBI Taxonomy" id="4572"/>
    <lineage>
        <taxon>Eukaryota</taxon>
        <taxon>Viridiplantae</taxon>
        <taxon>Streptophyta</taxon>
        <taxon>Embryophyta</taxon>
        <taxon>Tracheophyta</taxon>
        <taxon>Spermatophyta</taxon>
        <taxon>Magnoliopsida</taxon>
        <taxon>Liliopsida</taxon>
        <taxon>Poales</taxon>
        <taxon>Poaceae</taxon>
        <taxon>BOP clade</taxon>
        <taxon>Pooideae</taxon>
        <taxon>Triticodae</taxon>
        <taxon>Triticeae</taxon>
        <taxon>Triticinae</taxon>
        <taxon>Triticum</taxon>
    </lineage>
</organism>
<dbReference type="Proteomes" id="UP000015106">
    <property type="component" value="Chromosome 6"/>
</dbReference>
<evidence type="ECO:0000256" key="1">
    <source>
        <dbReference type="SAM" id="MobiDB-lite"/>
    </source>
</evidence>
<reference evidence="3" key="1">
    <citation type="journal article" date="2013" name="Nature">
        <title>Draft genome of the wheat A-genome progenitor Triticum urartu.</title>
        <authorList>
            <person name="Ling H.Q."/>
            <person name="Zhao S."/>
            <person name="Liu D."/>
            <person name="Wang J."/>
            <person name="Sun H."/>
            <person name="Zhang C."/>
            <person name="Fan H."/>
            <person name="Li D."/>
            <person name="Dong L."/>
            <person name="Tao Y."/>
            <person name="Gao C."/>
            <person name="Wu H."/>
            <person name="Li Y."/>
            <person name="Cui Y."/>
            <person name="Guo X."/>
            <person name="Zheng S."/>
            <person name="Wang B."/>
            <person name="Yu K."/>
            <person name="Liang Q."/>
            <person name="Yang W."/>
            <person name="Lou X."/>
            <person name="Chen J."/>
            <person name="Feng M."/>
            <person name="Jian J."/>
            <person name="Zhang X."/>
            <person name="Luo G."/>
            <person name="Jiang Y."/>
            <person name="Liu J."/>
            <person name="Wang Z."/>
            <person name="Sha Y."/>
            <person name="Zhang B."/>
            <person name="Wu H."/>
            <person name="Tang D."/>
            <person name="Shen Q."/>
            <person name="Xue P."/>
            <person name="Zou S."/>
            <person name="Wang X."/>
            <person name="Liu X."/>
            <person name="Wang F."/>
            <person name="Yang Y."/>
            <person name="An X."/>
            <person name="Dong Z."/>
            <person name="Zhang K."/>
            <person name="Zhang X."/>
            <person name="Luo M.C."/>
            <person name="Dvorak J."/>
            <person name="Tong Y."/>
            <person name="Wang J."/>
            <person name="Yang H."/>
            <person name="Li Z."/>
            <person name="Wang D."/>
            <person name="Zhang A."/>
            <person name="Wang J."/>
        </authorList>
    </citation>
    <scope>NUCLEOTIDE SEQUENCE</scope>
    <source>
        <strain evidence="3">cv. G1812</strain>
    </source>
</reference>
<name>A0A8R7QMU2_TRIUA</name>
<accession>A0A8R7QMU2</accession>
<feature type="region of interest" description="Disordered" evidence="1">
    <location>
        <begin position="93"/>
        <end position="112"/>
    </location>
</feature>
<evidence type="ECO:0000313" key="2">
    <source>
        <dbReference type="EnsemblPlants" id="TuG1812G0600000036.01.T01.cds333731"/>
    </source>
</evidence>
<proteinExistence type="predicted"/>
<reference evidence="2" key="2">
    <citation type="submission" date="2018-03" db="EMBL/GenBank/DDBJ databases">
        <title>The Triticum urartu genome reveals the dynamic nature of wheat genome evolution.</title>
        <authorList>
            <person name="Ling H."/>
            <person name="Ma B."/>
            <person name="Shi X."/>
            <person name="Liu H."/>
            <person name="Dong L."/>
            <person name="Sun H."/>
            <person name="Cao Y."/>
            <person name="Gao Q."/>
            <person name="Zheng S."/>
            <person name="Li Y."/>
            <person name="Yu Y."/>
            <person name="Du H."/>
            <person name="Qi M."/>
            <person name="Li Y."/>
            <person name="Yu H."/>
            <person name="Cui Y."/>
            <person name="Wang N."/>
            <person name="Chen C."/>
            <person name="Wu H."/>
            <person name="Zhao Y."/>
            <person name="Zhang J."/>
            <person name="Li Y."/>
            <person name="Zhou W."/>
            <person name="Zhang B."/>
            <person name="Hu W."/>
            <person name="Eijk M."/>
            <person name="Tang J."/>
            <person name="Witsenboer H."/>
            <person name="Zhao S."/>
            <person name="Li Z."/>
            <person name="Zhang A."/>
            <person name="Wang D."/>
            <person name="Liang C."/>
        </authorList>
    </citation>
    <scope>NUCLEOTIDE SEQUENCE [LARGE SCALE GENOMIC DNA]</scope>
    <source>
        <strain evidence="2">cv. G1812</strain>
    </source>
</reference>
<protein>
    <submittedName>
        <fullName evidence="2">Uncharacterized protein</fullName>
    </submittedName>
</protein>
<sequence>MPVPQQPSVDSLNPYPSGRIIMSNKYPYMSMSTTLAPGCLALSDSTVVPMPALIISAISLWPDEQSRAMPPESVRWDGTHPMGGMEMMATRLAPAESRPSRKAPAWDTMRDA</sequence>
<keyword evidence="3" id="KW-1185">Reference proteome</keyword>
<reference evidence="2" key="3">
    <citation type="submission" date="2022-06" db="UniProtKB">
        <authorList>
            <consortium name="EnsemblPlants"/>
        </authorList>
    </citation>
    <scope>IDENTIFICATION</scope>
</reference>
<dbReference type="Gramene" id="TuG1812G0600000036.01.T01">
    <property type="protein sequence ID" value="TuG1812G0600000036.01.T01.cds333731"/>
    <property type="gene ID" value="TuG1812G0600000036.01"/>
</dbReference>
<dbReference type="AlphaFoldDB" id="A0A8R7QMU2"/>